<evidence type="ECO:0000313" key="3">
    <source>
        <dbReference type="Proteomes" id="UP000765509"/>
    </source>
</evidence>
<keyword evidence="3" id="KW-1185">Reference proteome</keyword>
<accession>A0A9Q3E0D2</accession>
<dbReference type="AlphaFoldDB" id="A0A9Q3E0D2"/>
<evidence type="ECO:0000256" key="1">
    <source>
        <dbReference type="SAM" id="MobiDB-lite"/>
    </source>
</evidence>
<name>A0A9Q3E0D2_9BASI</name>
<dbReference type="Proteomes" id="UP000765509">
    <property type="component" value="Unassembled WGS sequence"/>
</dbReference>
<feature type="compositionally biased region" description="Polar residues" evidence="1">
    <location>
        <begin position="130"/>
        <end position="145"/>
    </location>
</feature>
<gene>
    <name evidence="2" type="ORF">O181_049676</name>
</gene>
<feature type="region of interest" description="Disordered" evidence="1">
    <location>
        <begin position="1"/>
        <end position="30"/>
    </location>
</feature>
<feature type="region of interest" description="Disordered" evidence="1">
    <location>
        <begin position="99"/>
        <end position="145"/>
    </location>
</feature>
<comment type="caution">
    <text evidence="2">The sequence shown here is derived from an EMBL/GenBank/DDBJ whole genome shotgun (WGS) entry which is preliminary data.</text>
</comment>
<sequence length="145" mass="15620">MASNIRSYLWSPNDGPFGKEFPVSEGPTPDGTSGYSYCVGMWQGGSMLEDPSHDELVGEEAEVVNNPVGHQSRTSPSQPPSKIFQSLLIPSTPRNFQPTLVTIPTSLPPSVPSSSHTSTSMIPELRPCPIQQSRASPIVTSQQLQ</sequence>
<dbReference type="EMBL" id="AVOT02021252">
    <property type="protein sequence ID" value="MBW0509961.1"/>
    <property type="molecule type" value="Genomic_DNA"/>
</dbReference>
<protein>
    <submittedName>
        <fullName evidence="2">Uncharacterized protein</fullName>
    </submittedName>
</protein>
<feature type="region of interest" description="Disordered" evidence="1">
    <location>
        <begin position="64"/>
        <end position="84"/>
    </location>
</feature>
<organism evidence="2 3">
    <name type="scientific">Austropuccinia psidii MF-1</name>
    <dbReference type="NCBI Taxonomy" id="1389203"/>
    <lineage>
        <taxon>Eukaryota</taxon>
        <taxon>Fungi</taxon>
        <taxon>Dikarya</taxon>
        <taxon>Basidiomycota</taxon>
        <taxon>Pucciniomycotina</taxon>
        <taxon>Pucciniomycetes</taxon>
        <taxon>Pucciniales</taxon>
        <taxon>Sphaerophragmiaceae</taxon>
        <taxon>Austropuccinia</taxon>
    </lineage>
</organism>
<reference evidence="2" key="1">
    <citation type="submission" date="2021-03" db="EMBL/GenBank/DDBJ databases">
        <title>Draft genome sequence of rust myrtle Austropuccinia psidii MF-1, a brazilian biotype.</title>
        <authorList>
            <person name="Quecine M.C."/>
            <person name="Pachon D.M.R."/>
            <person name="Bonatelli M.L."/>
            <person name="Correr F.H."/>
            <person name="Franceschini L.M."/>
            <person name="Leite T.F."/>
            <person name="Margarido G.R.A."/>
            <person name="Almeida C.A."/>
            <person name="Ferrarezi J.A."/>
            <person name="Labate C.A."/>
        </authorList>
    </citation>
    <scope>NUCLEOTIDE SEQUENCE</scope>
    <source>
        <strain evidence="2">MF-1</strain>
    </source>
</reference>
<proteinExistence type="predicted"/>
<evidence type="ECO:0000313" key="2">
    <source>
        <dbReference type="EMBL" id="MBW0509961.1"/>
    </source>
</evidence>